<organism evidence="1">
    <name type="scientific">marine metagenome</name>
    <dbReference type="NCBI Taxonomy" id="408172"/>
    <lineage>
        <taxon>unclassified sequences</taxon>
        <taxon>metagenomes</taxon>
        <taxon>ecological metagenomes</taxon>
    </lineage>
</organism>
<reference evidence="1" key="1">
    <citation type="submission" date="2018-05" db="EMBL/GenBank/DDBJ databases">
        <authorList>
            <person name="Lanie J.A."/>
            <person name="Ng W.-L."/>
            <person name="Kazmierczak K.M."/>
            <person name="Andrzejewski T.M."/>
            <person name="Davidsen T.M."/>
            <person name="Wayne K.J."/>
            <person name="Tettelin H."/>
            <person name="Glass J.I."/>
            <person name="Rusch D."/>
            <person name="Podicherti R."/>
            <person name="Tsui H.-C.T."/>
            <person name="Winkler M.E."/>
        </authorList>
    </citation>
    <scope>NUCLEOTIDE SEQUENCE</scope>
</reference>
<accession>A0A383B302</accession>
<evidence type="ECO:0000313" key="1">
    <source>
        <dbReference type="EMBL" id="SVE14342.1"/>
    </source>
</evidence>
<gene>
    <name evidence="1" type="ORF">METZ01_LOCUS467196</name>
</gene>
<proteinExistence type="predicted"/>
<dbReference type="AlphaFoldDB" id="A0A383B302"/>
<dbReference type="PANTHER" id="PTHR37466:SF1">
    <property type="entry name" value="SLR1628 PROTEIN"/>
    <property type="match status" value="1"/>
</dbReference>
<dbReference type="InterPro" id="IPR018714">
    <property type="entry name" value="DUF2237"/>
</dbReference>
<sequence length="70" mass="8097">MTEDFLEFSKSKGNDLSTPRPEFNFPGLKEGDGWCLCAERWVEAYEVSMAPKLYIKRTNLRTLDIVPLEI</sequence>
<dbReference type="Pfam" id="PF09996">
    <property type="entry name" value="DUF2237"/>
    <property type="match status" value="1"/>
</dbReference>
<feature type="non-terminal residue" evidence="1">
    <location>
        <position position="70"/>
    </location>
</feature>
<dbReference type="Gene3D" id="1.10.1660.80">
    <property type="match status" value="1"/>
</dbReference>
<name>A0A383B302_9ZZZZ</name>
<dbReference type="PANTHER" id="PTHR37466">
    <property type="entry name" value="SLR1628 PROTEIN"/>
    <property type="match status" value="1"/>
</dbReference>
<dbReference type="EMBL" id="UINC01197056">
    <property type="protein sequence ID" value="SVE14342.1"/>
    <property type="molecule type" value="Genomic_DNA"/>
</dbReference>
<protein>
    <recommendedName>
        <fullName evidence="2">DUF2237 domain-containing protein</fullName>
    </recommendedName>
</protein>
<evidence type="ECO:0008006" key="2">
    <source>
        <dbReference type="Google" id="ProtNLM"/>
    </source>
</evidence>